<dbReference type="InterPro" id="IPR019480">
    <property type="entry name" value="Dihydroorotate_DH_Fe-S-bd"/>
</dbReference>
<dbReference type="InterPro" id="IPR017927">
    <property type="entry name" value="FAD-bd_FR_type"/>
</dbReference>
<dbReference type="RefSeq" id="WP_021127947.1">
    <property type="nucleotide sequence ID" value="NZ_BDJI01000002.1"/>
</dbReference>
<dbReference type="Proteomes" id="UP000049127">
    <property type="component" value="Unassembled WGS sequence"/>
</dbReference>
<dbReference type="InterPro" id="IPR017938">
    <property type="entry name" value="Riboflavin_synthase-like_b-brl"/>
</dbReference>
<sequence length="296" mass="32484">MGSKIVKKKKLTDSIYLMDIEAPRVAKASKPGQFIIVKNDEKGERIPLTIADYDTNKGTVSIVFQTVGASTKQLETFEEGDYVADFVGPLGMPSEFVEEDINELKNKKMIFVAGGVGAAPVYPQVKWFKEHGIDVDVIIGSRTKDLLILEDEMREVAGNLYICTDDGTYGFNGRVTDCLKDLVENQGKKYDHAVVIGPMIMMKFMCMLTKDLGIPTTVSLNPIMVDGTGMCGACRVNVGGKIKFACVDGPEFDGHLVNFDESMRRQTMYKTEEGRAILKQEEGDTHQHGGCGCGGN</sequence>
<dbReference type="EMBL" id="CEKZ01000003">
    <property type="protein sequence ID" value="CEQ04137.1"/>
    <property type="molecule type" value="Genomic_DNA"/>
</dbReference>
<organism evidence="5 6">
    <name type="scientific">Paraclostridium sordellii</name>
    <name type="common">Clostridium sordellii</name>
    <dbReference type="NCBI Taxonomy" id="1505"/>
    <lineage>
        <taxon>Bacteria</taxon>
        <taxon>Bacillati</taxon>
        <taxon>Bacillota</taxon>
        <taxon>Clostridia</taxon>
        <taxon>Peptostreptococcales</taxon>
        <taxon>Peptostreptococcaceae</taxon>
        <taxon>Paraclostridium</taxon>
    </lineage>
</organism>
<dbReference type="Gene3D" id="2.40.30.10">
    <property type="entry name" value="Translation factors"/>
    <property type="match status" value="1"/>
</dbReference>
<dbReference type="CDD" id="cd06219">
    <property type="entry name" value="DHOD_e_trans_like1"/>
    <property type="match status" value="1"/>
</dbReference>
<comment type="cofactor">
    <cofactor evidence="2">
        <name>[2Fe-2S] cluster</name>
        <dbReference type="ChEBI" id="CHEBI:190135"/>
    </cofactor>
    <text evidence="2">Binds 1 [2Fe-2S] cluster per subunit.</text>
</comment>
<feature type="binding site" evidence="2">
    <location>
        <position position="234"/>
    </location>
    <ligand>
        <name>[2Fe-2S] cluster</name>
        <dbReference type="ChEBI" id="CHEBI:190135"/>
    </ligand>
</feature>
<feature type="binding site" evidence="2">
    <location>
        <position position="231"/>
    </location>
    <ligand>
        <name>[2Fe-2S] cluster</name>
        <dbReference type="ChEBI" id="CHEBI:190135"/>
    </ligand>
</feature>
<feature type="binding site" evidence="1">
    <location>
        <begin position="63"/>
        <end position="65"/>
    </location>
    <ligand>
        <name>FAD</name>
        <dbReference type="ChEBI" id="CHEBI:57692"/>
    </ligand>
</feature>
<dbReference type="GO" id="GO:0016491">
    <property type="term" value="F:oxidoreductase activity"/>
    <property type="evidence" value="ECO:0007669"/>
    <property type="project" value="InterPro"/>
</dbReference>
<feature type="binding site" evidence="2">
    <location>
        <position position="246"/>
    </location>
    <ligand>
        <name>[2Fe-2S] cluster</name>
        <dbReference type="ChEBI" id="CHEBI:190135"/>
    </ligand>
</feature>
<dbReference type="GO" id="GO:0006221">
    <property type="term" value="P:pyrimidine nucleotide biosynthetic process"/>
    <property type="evidence" value="ECO:0007669"/>
    <property type="project" value="InterPro"/>
</dbReference>
<dbReference type="PANTHER" id="PTHR43513">
    <property type="entry name" value="DIHYDROOROTATE DEHYDROGENASE B (NAD(+)), ELECTRON TRANSFER SUBUNIT"/>
    <property type="match status" value="1"/>
</dbReference>
<feature type="domain" description="FAD-binding FR-type" evidence="3">
    <location>
        <begin position="1"/>
        <end position="96"/>
    </location>
</feature>
<keyword evidence="2" id="KW-0411">Iron-sulfur</keyword>
<reference evidence="5 7" key="2">
    <citation type="submission" date="2015-01" db="EMBL/GenBank/DDBJ databases">
        <authorList>
            <person name="Aslett A.Martin."/>
            <person name="De Silva Nishadi"/>
        </authorList>
    </citation>
    <scope>NUCLEOTIDE SEQUENCE [LARGE SCALE GENOMIC DNA]</scope>
    <source>
        <strain evidence="5">R28058</strain>
        <strain evidence="7">UMC4404</strain>
    </source>
</reference>
<dbReference type="InterPro" id="IPR050353">
    <property type="entry name" value="PyrK_electron_transfer"/>
</dbReference>
<comment type="cofactor">
    <cofactor evidence="1">
        <name>FAD</name>
        <dbReference type="ChEBI" id="CHEBI:57692"/>
    </cofactor>
    <text evidence="1">Binds 1 FAD per subunit.</text>
</comment>
<dbReference type="Gene3D" id="3.40.50.80">
    <property type="entry name" value="Nucleotide-binding domain of ferredoxin-NADP reductase (FNR) module"/>
    <property type="match status" value="1"/>
</dbReference>
<name>A0A0A8W9Q9_PARSO</name>
<dbReference type="EMBL" id="CDNY01000003">
    <property type="protein sequence ID" value="CEO33866.1"/>
    <property type="molecule type" value="Genomic_DNA"/>
</dbReference>
<dbReference type="SUPFAM" id="SSF52343">
    <property type="entry name" value="Ferredoxin reductase-like, C-terminal NADP-linked domain"/>
    <property type="match status" value="1"/>
</dbReference>
<evidence type="ECO:0000313" key="4">
    <source>
        <dbReference type="EMBL" id="CEO33866.1"/>
    </source>
</evidence>
<dbReference type="PANTHER" id="PTHR43513:SF3">
    <property type="entry name" value="DIHYDROOROTATE DEHYDROGENASE B (NAD(+)), ELECTRON TRANSFER SUBUNIT-RELATED"/>
    <property type="match status" value="1"/>
</dbReference>
<evidence type="ECO:0000313" key="7">
    <source>
        <dbReference type="Proteomes" id="UP000049685"/>
    </source>
</evidence>
<dbReference type="SUPFAM" id="SSF63380">
    <property type="entry name" value="Riboflavin synthase domain-like"/>
    <property type="match status" value="1"/>
</dbReference>
<proteinExistence type="predicted"/>
<dbReference type="Pfam" id="PF10418">
    <property type="entry name" value="DHODB_Fe-S_bind"/>
    <property type="match status" value="1"/>
</dbReference>
<dbReference type="OrthoDB" id="9778346at2"/>
<keyword evidence="2" id="KW-0408">Iron</keyword>
<evidence type="ECO:0000256" key="2">
    <source>
        <dbReference type="PIRSR" id="PIRSR006816-2"/>
    </source>
</evidence>
<reference evidence="4 6" key="1">
    <citation type="submission" date="2015-01" db="EMBL/GenBank/DDBJ databases">
        <authorList>
            <person name="Aslett M.A."/>
            <person name="De Silva N."/>
        </authorList>
    </citation>
    <scope>NUCLEOTIDE SEQUENCE [LARGE SCALE GENOMIC DNA]</scope>
    <source>
        <strain evidence="6">R28058</strain>
        <strain evidence="4">UMC4404</strain>
    </source>
</reference>
<dbReference type="AlphaFoldDB" id="A0A0A8W9Q9"/>
<keyword evidence="1" id="KW-0274">FAD</keyword>
<dbReference type="Proteomes" id="UP000049685">
    <property type="component" value="Unassembled WGS sequence"/>
</dbReference>
<dbReference type="GO" id="GO:0046872">
    <property type="term" value="F:metal ion binding"/>
    <property type="evidence" value="ECO:0007669"/>
    <property type="project" value="UniProtKB-KW"/>
</dbReference>
<evidence type="ECO:0000313" key="6">
    <source>
        <dbReference type="Proteomes" id="UP000049127"/>
    </source>
</evidence>
<gene>
    <name evidence="5" type="primary">pyrK_1</name>
    <name evidence="5" type="ORF">R28058_18701</name>
    <name evidence="4" type="ORF">UMC4404_18461</name>
</gene>
<dbReference type="PIRSF" id="PIRSF006816">
    <property type="entry name" value="Cyc3_hyd_g"/>
    <property type="match status" value="1"/>
</dbReference>
<dbReference type="KEGG" id="psor:RSJ16_12015"/>
<dbReference type="InterPro" id="IPR039261">
    <property type="entry name" value="FNR_nucleotide-bd"/>
</dbReference>
<accession>A0A0A8W9Q9</accession>
<dbReference type="Pfam" id="PF00175">
    <property type="entry name" value="NAD_binding_1"/>
    <property type="match status" value="1"/>
</dbReference>
<dbReference type="InterPro" id="IPR012165">
    <property type="entry name" value="Cyt_c3_hydrogenase_gsu"/>
</dbReference>
<dbReference type="PATRIC" id="fig|1505.7.peg.2090"/>
<dbReference type="NCBIfam" id="NF004862">
    <property type="entry name" value="PRK06222.1"/>
    <property type="match status" value="1"/>
</dbReference>
<keyword evidence="1" id="KW-0285">Flavoprotein</keyword>
<keyword evidence="2" id="KW-0001">2Fe-2S</keyword>
<dbReference type="GO" id="GO:0050660">
    <property type="term" value="F:flavin adenine dinucleotide binding"/>
    <property type="evidence" value="ECO:0007669"/>
    <property type="project" value="InterPro"/>
</dbReference>
<dbReference type="PROSITE" id="PS51384">
    <property type="entry name" value="FAD_FR"/>
    <property type="match status" value="1"/>
</dbReference>
<keyword evidence="2" id="KW-0479">Metal-binding</keyword>
<dbReference type="eggNOG" id="COG0543">
    <property type="taxonomic scope" value="Bacteria"/>
</dbReference>
<evidence type="ECO:0000256" key="1">
    <source>
        <dbReference type="PIRSR" id="PIRSR006816-1"/>
    </source>
</evidence>
<evidence type="ECO:0000259" key="3">
    <source>
        <dbReference type="PROSITE" id="PS51384"/>
    </source>
</evidence>
<protein>
    <submittedName>
        <fullName evidence="5">Ferredoxin-NADP( ) reductase subunit alpha</fullName>
    </submittedName>
</protein>
<dbReference type="GO" id="GO:0051537">
    <property type="term" value="F:2 iron, 2 sulfur cluster binding"/>
    <property type="evidence" value="ECO:0007669"/>
    <property type="project" value="UniProtKB-KW"/>
</dbReference>
<evidence type="ECO:0000313" key="5">
    <source>
        <dbReference type="EMBL" id="CEQ04137.1"/>
    </source>
</evidence>
<dbReference type="InterPro" id="IPR001433">
    <property type="entry name" value="OxRdtase_FAD/NAD-bd"/>
</dbReference>